<proteinExistence type="predicted"/>
<keyword evidence="2" id="KW-0812">Transmembrane</keyword>
<keyword evidence="5" id="KW-1185">Reference proteome</keyword>
<name>A0ABS8PDJ6_9PSEU</name>
<feature type="transmembrane region" description="Helical" evidence="2">
    <location>
        <begin position="74"/>
        <end position="99"/>
    </location>
</feature>
<dbReference type="Proteomes" id="UP001199469">
    <property type="component" value="Unassembled WGS sequence"/>
</dbReference>
<sequence>MTTPQQQPTGPDAPYAATPMAQPGYGPPGYAPAPRWNVLSIVALISAFFIPLLAVVLGWVSVRQIARTGEQGKPLAIIALVLGGLGCLAWIAFWVAIIAGGGSFSYSYSA</sequence>
<feature type="domain" description="DUF4190" evidence="3">
    <location>
        <begin position="38"/>
        <end position="92"/>
    </location>
</feature>
<keyword evidence="2" id="KW-0472">Membrane</keyword>
<dbReference type="RefSeq" id="WP_230738198.1">
    <property type="nucleotide sequence ID" value="NZ_JAJNDB010000005.1"/>
</dbReference>
<reference evidence="4 5" key="1">
    <citation type="submission" date="2021-11" db="EMBL/GenBank/DDBJ databases">
        <title>Draft genome sequence of Actinomycetospora sp. SF1 isolated from the rhizosphere soil.</title>
        <authorList>
            <person name="Duangmal K."/>
            <person name="Chantavorakit T."/>
        </authorList>
    </citation>
    <scope>NUCLEOTIDE SEQUENCE [LARGE SCALE GENOMIC DNA]</scope>
    <source>
        <strain evidence="4 5">TBRC 5722</strain>
    </source>
</reference>
<gene>
    <name evidence="4" type="ORF">LQ327_23540</name>
</gene>
<feature type="region of interest" description="Disordered" evidence="1">
    <location>
        <begin position="1"/>
        <end position="20"/>
    </location>
</feature>
<dbReference type="InterPro" id="IPR025241">
    <property type="entry name" value="DUF4190"/>
</dbReference>
<organism evidence="4 5">
    <name type="scientific">Actinomycetospora endophytica</name>
    <dbReference type="NCBI Taxonomy" id="2291215"/>
    <lineage>
        <taxon>Bacteria</taxon>
        <taxon>Bacillati</taxon>
        <taxon>Actinomycetota</taxon>
        <taxon>Actinomycetes</taxon>
        <taxon>Pseudonocardiales</taxon>
        <taxon>Pseudonocardiaceae</taxon>
        <taxon>Actinomycetospora</taxon>
    </lineage>
</organism>
<evidence type="ECO:0000313" key="5">
    <source>
        <dbReference type="Proteomes" id="UP001199469"/>
    </source>
</evidence>
<comment type="caution">
    <text evidence="4">The sequence shown here is derived from an EMBL/GenBank/DDBJ whole genome shotgun (WGS) entry which is preliminary data.</text>
</comment>
<protein>
    <submittedName>
        <fullName evidence="4">DUF4190 domain-containing protein</fullName>
    </submittedName>
</protein>
<evidence type="ECO:0000256" key="1">
    <source>
        <dbReference type="SAM" id="MobiDB-lite"/>
    </source>
</evidence>
<feature type="transmembrane region" description="Helical" evidence="2">
    <location>
        <begin position="38"/>
        <end position="62"/>
    </location>
</feature>
<dbReference type="EMBL" id="JAJNDB010000005">
    <property type="protein sequence ID" value="MCD2196352.1"/>
    <property type="molecule type" value="Genomic_DNA"/>
</dbReference>
<keyword evidence="2" id="KW-1133">Transmembrane helix</keyword>
<evidence type="ECO:0000313" key="4">
    <source>
        <dbReference type="EMBL" id="MCD2196352.1"/>
    </source>
</evidence>
<accession>A0ABS8PDJ6</accession>
<evidence type="ECO:0000259" key="3">
    <source>
        <dbReference type="Pfam" id="PF13828"/>
    </source>
</evidence>
<evidence type="ECO:0000256" key="2">
    <source>
        <dbReference type="SAM" id="Phobius"/>
    </source>
</evidence>
<dbReference type="Pfam" id="PF13828">
    <property type="entry name" value="DUF4190"/>
    <property type="match status" value="1"/>
</dbReference>